<proteinExistence type="predicted"/>
<dbReference type="AlphaFoldDB" id="A0A443SDW4"/>
<feature type="non-terminal residue" evidence="1">
    <location>
        <position position="130"/>
    </location>
</feature>
<sequence>MSGYSPKNIINTDQSGFSYEYVSKRTLDNIGNKHVLVAAQSVNATTHSYTIQPMLNMNGELIGKLLIILQEVDGKFGPRVQKEIDDYLPLNVVVKCSKSDNFILLQDSWGAQNDIAVIEEIFEDKCTLLV</sequence>
<dbReference type="VEuPathDB" id="VectorBase:LDEU006348"/>
<accession>A0A443SDW4</accession>
<dbReference type="OrthoDB" id="6538128at2759"/>
<keyword evidence="2" id="KW-1185">Reference proteome</keyword>
<name>A0A443SDW4_9ACAR</name>
<evidence type="ECO:0000313" key="2">
    <source>
        <dbReference type="Proteomes" id="UP000288716"/>
    </source>
</evidence>
<protein>
    <submittedName>
        <fullName evidence="1">Uncharacterized protein</fullName>
    </submittedName>
</protein>
<organism evidence="1 2">
    <name type="scientific">Leptotrombidium deliense</name>
    <dbReference type="NCBI Taxonomy" id="299467"/>
    <lineage>
        <taxon>Eukaryota</taxon>
        <taxon>Metazoa</taxon>
        <taxon>Ecdysozoa</taxon>
        <taxon>Arthropoda</taxon>
        <taxon>Chelicerata</taxon>
        <taxon>Arachnida</taxon>
        <taxon>Acari</taxon>
        <taxon>Acariformes</taxon>
        <taxon>Trombidiformes</taxon>
        <taxon>Prostigmata</taxon>
        <taxon>Anystina</taxon>
        <taxon>Parasitengona</taxon>
        <taxon>Trombiculoidea</taxon>
        <taxon>Trombiculidae</taxon>
        <taxon>Leptotrombidium</taxon>
    </lineage>
</organism>
<evidence type="ECO:0000313" key="1">
    <source>
        <dbReference type="EMBL" id="RWS25691.1"/>
    </source>
</evidence>
<reference evidence="1 2" key="1">
    <citation type="journal article" date="2018" name="Gigascience">
        <title>Genomes of trombidid mites reveal novel predicted allergens and laterally-transferred genes associated with secondary metabolism.</title>
        <authorList>
            <person name="Dong X."/>
            <person name="Chaisiri K."/>
            <person name="Xia D."/>
            <person name="Armstrong S.D."/>
            <person name="Fang Y."/>
            <person name="Donnelly M.J."/>
            <person name="Kadowaki T."/>
            <person name="McGarry J.W."/>
            <person name="Darby A.C."/>
            <person name="Makepeace B.L."/>
        </authorList>
    </citation>
    <scope>NUCLEOTIDE SEQUENCE [LARGE SCALE GENOMIC DNA]</scope>
    <source>
        <strain evidence="1">UoL-UT</strain>
    </source>
</reference>
<gene>
    <name evidence="1" type="ORF">B4U80_06855</name>
</gene>
<dbReference type="Proteomes" id="UP000288716">
    <property type="component" value="Unassembled WGS sequence"/>
</dbReference>
<comment type="caution">
    <text evidence="1">The sequence shown here is derived from an EMBL/GenBank/DDBJ whole genome shotgun (WGS) entry which is preliminary data.</text>
</comment>
<dbReference type="EMBL" id="NCKV01003466">
    <property type="protein sequence ID" value="RWS25691.1"/>
    <property type="molecule type" value="Genomic_DNA"/>
</dbReference>